<evidence type="ECO:0000313" key="2">
    <source>
        <dbReference type="EMBL" id="GAO17544.1"/>
    </source>
</evidence>
<protein>
    <submittedName>
        <fullName evidence="2">Uncharacterized protein</fullName>
    </submittedName>
</protein>
<reference evidence="3" key="1">
    <citation type="journal article" date="2016" name="Genome Announc.">
        <title>Genome sequence of Ustilaginoidea virens IPU010, a rice pathogenic fungus causing false smut.</title>
        <authorList>
            <person name="Kumagai T."/>
            <person name="Ishii T."/>
            <person name="Terai G."/>
            <person name="Umemura M."/>
            <person name="Machida M."/>
            <person name="Asai K."/>
        </authorList>
    </citation>
    <scope>NUCLEOTIDE SEQUENCE [LARGE SCALE GENOMIC DNA]</scope>
    <source>
        <strain evidence="3">IPU010</strain>
    </source>
</reference>
<dbReference type="AlphaFoldDB" id="A0A1B5L4S2"/>
<dbReference type="EMBL" id="BBTG02000001">
    <property type="protein sequence ID" value="GAO17544.1"/>
    <property type="molecule type" value="Genomic_DNA"/>
</dbReference>
<organism evidence="2 3">
    <name type="scientific">Ustilaginoidea virens</name>
    <name type="common">Rice false smut fungus</name>
    <name type="synonym">Villosiclava virens</name>
    <dbReference type="NCBI Taxonomy" id="1159556"/>
    <lineage>
        <taxon>Eukaryota</taxon>
        <taxon>Fungi</taxon>
        <taxon>Dikarya</taxon>
        <taxon>Ascomycota</taxon>
        <taxon>Pezizomycotina</taxon>
        <taxon>Sordariomycetes</taxon>
        <taxon>Hypocreomycetidae</taxon>
        <taxon>Hypocreales</taxon>
        <taxon>Clavicipitaceae</taxon>
        <taxon>Ustilaginoidea</taxon>
    </lineage>
</organism>
<dbReference type="Proteomes" id="UP000054053">
    <property type="component" value="Unassembled WGS sequence"/>
</dbReference>
<sequence length="60" mass="6155">MAQNKAIEESSKEKSALPGGDGCGGALHKGQDGAKQRASQYGGDDEQIGRPPASVQGTQR</sequence>
<comment type="caution">
    <text evidence="2">The sequence shown here is derived from an EMBL/GenBank/DDBJ whole genome shotgun (WGS) entry which is preliminary data.</text>
</comment>
<proteinExistence type="predicted"/>
<feature type="compositionally biased region" description="Basic and acidic residues" evidence="1">
    <location>
        <begin position="1"/>
        <end position="15"/>
    </location>
</feature>
<evidence type="ECO:0000313" key="3">
    <source>
        <dbReference type="Proteomes" id="UP000054053"/>
    </source>
</evidence>
<gene>
    <name evidence="2" type="ORF">UVI_02003120</name>
</gene>
<name>A0A1B5L4S2_USTVR</name>
<feature type="region of interest" description="Disordered" evidence="1">
    <location>
        <begin position="1"/>
        <end position="60"/>
    </location>
</feature>
<accession>A0A1B5L4S2</accession>
<evidence type="ECO:0000256" key="1">
    <source>
        <dbReference type="SAM" id="MobiDB-lite"/>
    </source>
</evidence>